<proteinExistence type="predicted"/>
<name>A0AA35YGQ6_LACSI</name>
<feature type="region of interest" description="Disordered" evidence="1">
    <location>
        <begin position="1"/>
        <end position="52"/>
    </location>
</feature>
<sequence>MSADHNPNPENADDFPENPENADDLPENADEHPENADEHELPNPENAHPFDESRERIRELLFRRVDEKVDLSNDDAREILFRVPREGLPSLSAVNKCIAVDIGKELQYPHGLLVERERRTPQLTFDFVPLVPRTQPPFLTLNVPIEPMVYVENATNGLMLLRSGCRFYMFNPLKNFVKPLPRFERYTNLVQRGMVLCYNSLESRTSYDIVYVGERRDKTKAVEFGLFSWRNRNHTFRIAATILEEARLFARDDFGRGVYCRGHAYWVQQRGVLICFSILDNGVQSSVDLRHEMEVELVGVA</sequence>
<feature type="compositionally biased region" description="Acidic residues" evidence="1">
    <location>
        <begin position="11"/>
        <end position="28"/>
    </location>
</feature>
<evidence type="ECO:0000256" key="1">
    <source>
        <dbReference type="SAM" id="MobiDB-lite"/>
    </source>
</evidence>
<dbReference type="AlphaFoldDB" id="A0AA35YGQ6"/>
<dbReference type="EMBL" id="OX465078">
    <property type="protein sequence ID" value="CAI9273631.1"/>
    <property type="molecule type" value="Genomic_DNA"/>
</dbReference>
<keyword evidence="3" id="KW-1185">Reference proteome</keyword>
<gene>
    <name evidence="2" type="ORF">LSALG_LOCUS13764</name>
</gene>
<evidence type="ECO:0000313" key="3">
    <source>
        <dbReference type="Proteomes" id="UP001177003"/>
    </source>
</evidence>
<evidence type="ECO:0000313" key="2">
    <source>
        <dbReference type="EMBL" id="CAI9273631.1"/>
    </source>
</evidence>
<reference evidence="2" key="1">
    <citation type="submission" date="2023-04" db="EMBL/GenBank/DDBJ databases">
        <authorList>
            <person name="Vijverberg K."/>
            <person name="Xiong W."/>
            <person name="Schranz E."/>
        </authorList>
    </citation>
    <scope>NUCLEOTIDE SEQUENCE</scope>
</reference>
<accession>A0AA35YGQ6</accession>
<protein>
    <submittedName>
        <fullName evidence="2">Uncharacterized protein</fullName>
    </submittedName>
</protein>
<feature type="compositionally biased region" description="Basic and acidic residues" evidence="1">
    <location>
        <begin position="29"/>
        <end position="52"/>
    </location>
</feature>
<organism evidence="2 3">
    <name type="scientific">Lactuca saligna</name>
    <name type="common">Willowleaf lettuce</name>
    <dbReference type="NCBI Taxonomy" id="75948"/>
    <lineage>
        <taxon>Eukaryota</taxon>
        <taxon>Viridiplantae</taxon>
        <taxon>Streptophyta</taxon>
        <taxon>Embryophyta</taxon>
        <taxon>Tracheophyta</taxon>
        <taxon>Spermatophyta</taxon>
        <taxon>Magnoliopsida</taxon>
        <taxon>eudicotyledons</taxon>
        <taxon>Gunneridae</taxon>
        <taxon>Pentapetalae</taxon>
        <taxon>asterids</taxon>
        <taxon>campanulids</taxon>
        <taxon>Asterales</taxon>
        <taxon>Asteraceae</taxon>
        <taxon>Cichorioideae</taxon>
        <taxon>Cichorieae</taxon>
        <taxon>Lactucinae</taxon>
        <taxon>Lactuca</taxon>
    </lineage>
</organism>
<dbReference type="Proteomes" id="UP001177003">
    <property type="component" value="Chromosome 2"/>
</dbReference>